<dbReference type="Proteomes" id="UP000615446">
    <property type="component" value="Unassembled WGS sequence"/>
</dbReference>
<sequence length="147" mass="16996">MKVIENNNNITIMSIPTHEEIYRLQQLSRVKIQTNVLQNGFVYLKEESVIKPCKIWDQYSFALAIKTLDGKMKQLQLQGLGETAQADSLTRQEIQQILDHSTMNGEDNESLIRRVFFWISLLCGLRGGDAYKIEDRQLTRRKDGGEH</sequence>
<dbReference type="OrthoDB" id="2353628at2759"/>
<dbReference type="AlphaFoldDB" id="A0A8H3L6A9"/>
<accession>A0A8H3L6A9</accession>
<protein>
    <submittedName>
        <fullName evidence="1">Uncharacterized protein</fullName>
    </submittedName>
</protein>
<name>A0A8H3L6A9_9GLOM</name>
<reference evidence="1" key="1">
    <citation type="submission" date="2019-10" db="EMBL/GenBank/DDBJ databases">
        <title>Conservation and host-specific expression of non-tandemly repeated heterogenous ribosome RNA gene in arbuscular mycorrhizal fungi.</title>
        <authorList>
            <person name="Maeda T."/>
            <person name="Kobayashi Y."/>
            <person name="Nakagawa T."/>
            <person name="Ezawa T."/>
            <person name="Yamaguchi K."/>
            <person name="Bino T."/>
            <person name="Nishimoto Y."/>
            <person name="Shigenobu S."/>
            <person name="Kawaguchi M."/>
        </authorList>
    </citation>
    <scope>NUCLEOTIDE SEQUENCE</scope>
    <source>
        <strain evidence="1">HR1</strain>
    </source>
</reference>
<evidence type="ECO:0000313" key="1">
    <source>
        <dbReference type="EMBL" id="GES79622.1"/>
    </source>
</evidence>
<organism evidence="1 2">
    <name type="scientific">Rhizophagus clarus</name>
    <dbReference type="NCBI Taxonomy" id="94130"/>
    <lineage>
        <taxon>Eukaryota</taxon>
        <taxon>Fungi</taxon>
        <taxon>Fungi incertae sedis</taxon>
        <taxon>Mucoromycota</taxon>
        <taxon>Glomeromycotina</taxon>
        <taxon>Glomeromycetes</taxon>
        <taxon>Glomerales</taxon>
        <taxon>Glomeraceae</taxon>
        <taxon>Rhizophagus</taxon>
    </lineage>
</organism>
<evidence type="ECO:0000313" key="2">
    <source>
        <dbReference type="Proteomes" id="UP000615446"/>
    </source>
</evidence>
<proteinExistence type="predicted"/>
<dbReference type="EMBL" id="BLAL01000044">
    <property type="protein sequence ID" value="GES79622.1"/>
    <property type="molecule type" value="Genomic_DNA"/>
</dbReference>
<comment type="caution">
    <text evidence="1">The sequence shown here is derived from an EMBL/GenBank/DDBJ whole genome shotgun (WGS) entry which is preliminary data.</text>
</comment>
<gene>
    <name evidence="1" type="ORF">RCL2_000692100</name>
</gene>